<keyword evidence="3" id="KW-1185">Reference proteome</keyword>
<gene>
    <name evidence="2" type="ORF">SAMN00808754_2427</name>
</gene>
<reference evidence="2 3" key="1">
    <citation type="submission" date="2017-04" db="EMBL/GenBank/DDBJ databases">
        <authorList>
            <person name="Afonso C.L."/>
            <person name="Miller P.J."/>
            <person name="Scott M.A."/>
            <person name="Spackman E."/>
            <person name="Goraichik I."/>
            <person name="Dimitrov K.M."/>
            <person name="Suarez D.L."/>
            <person name="Swayne D.E."/>
        </authorList>
    </citation>
    <scope>NUCLEOTIDE SEQUENCE [LARGE SCALE GENOMIC DNA]</scope>
    <source>
        <strain evidence="2 3">ToBE</strain>
    </source>
</reference>
<feature type="transmembrane region" description="Helical" evidence="1">
    <location>
        <begin position="210"/>
        <end position="236"/>
    </location>
</feature>
<dbReference type="RefSeq" id="WP_231967740.1">
    <property type="nucleotide sequence ID" value="NZ_LT838272.1"/>
</dbReference>
<accession>A0A1W1VZ10</accession>
<keyword evidence="1" id="KW-0812">Transmembrane</keyword>
<organism evidence="2 3">
    <name type="scientific">Thermanaeromonas toyohensis ToBE</name>
    <dbReference type="NCBI Taxonomy" id="698762"/>
    <lineage>
        <taxon>Bacteria</taxon>
        <taxon>Bacillati</taxon>
        <taxon>Bacillota</taxon>
        <taxon>Clostridia</taxon>
        <taxon>Neomoorellales</taxon>
        <taxon>Neomoorellaceae</taxon>
        <taxon>Thermanaeromonas</taxon>
    </lineage>
</organism>
<protein>
    <submittedName>
        <fullName evidence="2">Stage III sporulation protein AE</fullName>
    </submittedName>
</protein>
<dbReference type="EMBL" id="LT838272">
    <property type="protein sequence ID" value="SMB98588.1"/>
    <property type="molecule type" value="Genomic_DNA"/>
</dbReference>
<evidence type="ECO:0000313" key="2">
    <source>
        <dbReference type="EMBL" id="SMB98588.1"/>
    </source>
</evidence>
<evidence type="ECO:0000313" key="3">
    <source>
        <dbReference type="Proteomes" id="UP000192569"/>
    </source>
</evidence>
<dbReference type="Pfam" id="PF09546">
    <property type="entry name" value="Spore_III_AE"/>
    <property type="match status" value="1"/>
</dbReference>
<keyword evidence="1" id="KW-0472">Membrane</keyword>
<proteinExistence type="predicted"/>
<feature type="transmembrane region" description="Helical" evidence="1">
    <location>
        <begin position="325"/>
        <end position="350"/>
    </location>
</feature>
<dbReference type="Proteomes" id="UP000192569">
    <property type="component" value="Chromosome I"/>
</dbReference>
<feature type="transmembrane region" description="Helical" evidence="1">
    <location>
        <begin position="257"/>
        <end position="276"/>
    </location>
</feature>
<evidence type="ECO:0000256" key="1">
    <source>
        <dbReference type="SAM" id="Phobius"/>
    </source>
</evidence>
<feature type="transmembrane region" description="Helical" evidence="1">
    <location>
        <begin position="146"/>
        <end position="167"/>
    </location>
</feature>
<name>A0A1W1VZ10_9FIRM</name>
<feature type="transmembrane region" description="Helical" evidence="1">
    <location>
        <begin position="6"/>
        <end position="25"/>
    </location>
</feature>
<feature type="transmembrane region" description="Helical" evidence="1">
    <location>
        <begin position="179"/>
        <end position="198"/>
    </location>
</feature>
<sequence length="407" mass="43806">MKNRALFINVFLILNLLLLLLPFPLEAREILPVLKEENEVASLLDKHLENQIRELNLEGLDRYLRELEREVGMYLPPLGWRDIWERLRRGELPVKPEEVARGLARYFLRELWAGTKLLSQLVILAVAGAVLQNLQASLSEGTAAKVAHGVVFLALVGLALTPFTLALQAASQAIDRMVSFFQSLLPMLVTLLAATGGLTTSTLLQPVLTYSLTIAGTVTRGTIFPLIYLGAILGVVSHISDRFQISRLAGLLRQFSLALLGLMLTLFTGVLSVYGIGGSVADGLSLRAAEFATASFVPVVGKILSDAVTTVAGTTLLLKTAVGVTGVVIIFFLVAFPLLKIVSLALVYRVAAALVQPFGEHQLSDALEGMGGALLLLFACLIGVTLMFYLTIGVIVLLGNLLVALRG</sequence>
<keyword evidence="1" id="KW-1133">Transmembrane helix</keyword>
<dbReference type="AlphaFoldDB" id="A0A1W1VZ10"/>
<dbReference type="STRING" id="698762.SAMN00808754_2427"/>
<dbReference type="InterPro" id="IPR014194">
    <property type="entry name" value="Spore_III_AE"/>
</dbReference>
<feature type="transmembrane region" description="Helical" evidence="1">
    <location>
        <begin position="296"/>
        <end position="318"/>
    </location>
</feature>
<dbReference type="NCBIfam" id="TIGR02829">
    <property type="entry name" value="spore_III_AE"/>
    <property type="match status" value="1"/>
</dbReference>
<feature type="transmembrane region" description="Helical" evidence="1">
    <location>
        <begin position="370"/>
        <end position="403"/>
    </location>
</feature>